<accession>E2AAR5</accession>
<dbReference type="OrthoDB" id="8195018at2759"/>
<organism evidence="3">
    <name type="scientific">Camponotus floridanus</name>
    <name type="common">Florida carpenter ant</name>
    <dbReference type="NCBI Taxonomy" id="104421"/>
    <lineage>
        <taxon>Eukaryota</taxon>
        <taxon>Metazoa</taxon>
        <taxon>Ecdysozoa</taxon>
        <taxon>Arthropoda</taxon>
        <taxon>Hexapoda</taxon>
        <taxon>Insecta</taxon>
        <taxon>Pterygota</taxon>
        <taxon>Neoptera</taxon>
        <taxon>Endopterygota</taxon>
        <taxon>Hymenoptera</taxon>
        <taxon>Apocrita</taxon>
        <taxon>Aculeata</taxon>
        <taxon>Formicoidea</taxon>
        <taxon>Formicidae</taxon>
        <taxon>Formicinae</taxon>
        <taxon>Camponotus</taxon>
    </lineage>
</organism>
<dbReference type="AlphaFoldDB" id="E2AAR5"/>
<proteinExistence type="predicted"/>
<reference evidence="2 3" key="1">
    <citation type="journal article" date="2010" name="Science">
        <title>Genomic comparison of the ants Camponotus floridanus and Harpegnathos saltator.</title>
        <authorList>
            <person name="Bonasio R."/>
            <person name="Zhang G."/>
            <person name="Ye C."/>
            <person name="Mutti N.S."/>
            <person name="Fang X."/>
            <person name="Qin N."/>
            <person name="Donahue G."/>
            <person name="Yang P."/>
            <person name="Li Q."/>
            <person name="Li C."/>
            <person name="Zhang P."/>
            <person name="Huang Z."/>
            <person name="Berger S.L."/>
            <person name="Reinberg D."/>
            <person name="Wang J."/>
            <person name="Liebig J."/>
        </authorList>
    </citation>
    <scope>NUCLEOTIDE SEQUENCE [LARGE SCALE GENOMIC DNA]</scope>
    <source>
        <strain evidence="3">C129</strain>
    </source>
</reference>
<gene>
    <name evidence="2" type="ORF">EAG_15237</name>
</gene>
<evidence type="ECO:0000256" key="1">
    <source>
        <dbReference type="SAM" id="SignalP"/>
    </source>
</evidence>
<sequence length="748" mass="84342">MAFLQILVTLCVAENILCSRVSTTTTVLTLAGPPHDRYGSPVTSSDNVTFSVTFSLIDALANRHDTVLVVRLAALGSPFGTPVAHVHLPCPLYRRLRRKWNSTFDSTYQLVTLLKDSSDKINHCLDYCNLQRLTNNDVKFLDEYCQSMVIYKKEVKYGIHEGYTFDNEPWYKSCLKGKFKLPPDQDFGKVWVEGFFPFNNTIPEWYWEAADVTHVLSKESYYSDLKAFQIQPRKSHNELLYALDHAPKLSYDWEPSNIIKHLGTGVDPWSRMAVMAVKCENTKPGAKCRETWSADDITRELTTCYDRAAIPIAAMYKGVTARKSDIEVQSIFDRICSMTRRDTQDKVIIMSNDMSGWSPLGDRDAWKAKRAGLLLSSEAASTAGLIDDAVQAVELDPESSLEHQQRTADSHFKITAETWNSLGAELDTVKTIFSSSKFIYLNRFFCEDTILGSYRASVDKGMCPLTAYYFAVTRCMQIIYYANSSVMFRDLCGIVNAAYAPRGLGGWGIPHIISWLTQETQDPLSMYITIICSVIDMVSDKMVQERFNILLMGTLDQEPQIVGILSLISNPRDVRAAGVINPEFQVLTKLKRGMIRRCKSSVFKRALESGESEGELRGLERIVKSCRWDASILELLAQCLPSTCSASLVDRAYKNEMITQLFPFRVRSELSIIIRRGNGIAVDHLTSRSNSFPASDVLATRSMAYDLALGCRVRFFEYNSIEVTNHTIPDYGTCLARQYSSSTVLILE</sequence>
<protein>
    <submittedName>
        <fullName evidence="2">Uncharacterized protein</fullName>
    </submittedName>
</protein>
<dbReference type="InParanoid" id="E2AAR5"/>
<name>E2AAR5_CAMFO</name>
<evidence type="ECO:0000313" key="3">
    <source>
        <dbReference type="Proteomes" id="UP000000311"/>
    </source>
</evidence>
<dbReference type="EMBL" id="GL438143">
    <property type="protein sequence ID" value="EFN69475.1"/>
    <property type="molecule type" value="Genomic_DNA"/>
</dbReference>
<dbReference type="Proteomes" id="UP000000311">
    <property type="component" value="Unassembled WGS sequence"/>
</dbReference>
<keyword evidence="3" id="KW-1185">Reference proteome</keyword>
<feature type="chain" id="PRO_5003156957" evidence="1">
    <location>
        <begin position="19"/>
        <end position="748"/>
    </location>
</feature>
<keyword evidence="1" id="KW-0732">Signal</keyword>
<evidence type="ECO:0000313" key="2">
    <source>
        <dbReference type="EMBL" id="EFN69475.1"/>
    </source>
</evidence>
<feature type="signal peptide" evidence="1">
    <location>
        <begin position="1"/>
        <end position="18"/>
    </location>
</feature>